<dbReference type="PANTHER" id="PTHR30469:SF12">
    <property type="entry name" value="MULTIDRUG RESISTANCE PROTEIN MDTA"/>
    <property type="match status" value="1"/>
</dbReference>
<evidence type="ECO:0000313" key="4">
    <source>
        <dbReference type="Proteomes" id="UP000027219"/>
    </source>
</evidence>
<evidence type="ECO:0000256" key="1">
    <source>
        <dbReference type="ARBA" id="ARBA00009477"/>
    </source>
</evidence>
<dbReference type="GO" id="GO:1990281">
    <property type="term" value="C:efflux pump complex"/>
    <property type="evidence" value="ECO:0007669"/>
    <property type="project" value="TreeGrafter"/>
</dbReference>
<evidence type="ECO:0000259" key="2">
    <source>
        <dbReference type="Pfam" id="PF25917"/>
    </source>
</evidence>
<dbReference type="STRING" id="212667.VFDL14_18815"/>
<name>A0A066UIT1_9VIBR</name>
<dbReference type="Gene3D" id="1.10.287.470">
    <property type="entry name" value="Helix hairpin bin"/>
    <property type="match status" value="1"/>
</dbReference>
<dbReference type="SUPFAM" id="SSF111369">
    <property type="entry name" value="HlyD-like secretion proteins"/>
    <property type="match status" value="1"/>
</dbReference>
<protein>
    <submittedName>
        <fullName evidence="3">Hemolysin D</fullName>
    </submittedName>
</protein>
<dbReference type="OrthoDB" id="9811754at2"/>
<comment type="similarity">
    <text evidence="1">Belongs to the membrane fusion protein (MFP) (TC 8.A.1) family.</text>
</comment>
<keyword evidence="4" id="KW-1185">Reference proteome</keyword>
<reference evidence="3 4" key="1">
    <citation type="submission" date="2014-02" db="EMBL/GenBank/DDBJ databases">
        <title>Vibrio fortis Dalian14 Genome Sequencing.</title>
        <authorList>
            <person name="Wang Y."/>
            <person name="Song L."/>
            <person name="Liu G."/>
            <person name="Ding J."/>
        </authorList>
    </citation>
    <scope>NUCLEOTIDE SEQUENCE [LARGE SCALE GENOMIC DNA]</scope>
    <source>
        <strain evidence="3 4">Dalian14</strain>
    </source>
</reference>
<comment type="caution">
    <text evidence="3">The sequence shown here is derived from an EMBL/GenBank/DDBJ whole genome shotgun (WGS) entry which is preliminary data.</text>
</comment>
<organism evidence="3 4">
    <name type="scientific">Vibrio fortis</name>
    <dbReference type="NCBI Taxonomy" id="212667"/>
    <lineage>
        <taxon>Bacteria</taxon>
        <taxon>Pseudomonadati</taxon>
        <taxon>Pseudomonadota</taxon>
        <taxon>Gammaproteobacteria</taxon>
        <taxon>Vibrionales</taxon>
        <taxon>Vibrionaceae</taxon>
        <taxon>Vibrio</taxon>
    </lineage>
</organism>
<dbReference type="InterPro" id="IPR058625">
    <property type="entry name" value="MdtA-like_BSH"/>
</dbReference>
<proteinExistence type="inferred from homology"/>
<accession>A0A066UIT1</accession>
<dbReference type="EMBL" id="JFFR01000027">
    <property type="protein sequence ID" value="KDN26980.1"/>
    <property type="molecule type" value="Genomic_DNA"/>
</dbReference>
<evidence type="ECO:0000313" key="3">
    <source>
        <dbReference type="EMBL" id="KDN26980.1"/>
    </source>
</evidence>
<dbReference type="AlphaFoldDB" id="A0A066UIT1"/>
<dbReference type="InterPro" id="IPR006143">
    <property type="entry name" value="RND_pump_MFP"/>
</dbReference>
<dbReference type="NCBIfam" id="TIGR01730">
    <property type="entry name" value="RND_mfp"/>
    <property type="match status" value="1"/>
</dbReference>
<feature type="domain" description="Multidrug resistance protein MdtA-like barrel-sandwich hybrid" evidence="2">
    <location>
        <begin position="76"/>
        <end position="214"/>
    </location>
</feature>
<sequence length="386" mass="42350">MEFAKKSTLWISLCGVLSLPLSVYYVLGSQPDDFNETLVQQTENEVKVTTVTLTAGTHTPTIRTFGNVTSDEQLSLIGQVSGEVTWKSPNFKVGHLVKQGDVLLKIEDTAYRVALANAKKVLAEAHLALLQEQRKQSRALTEWKKSGINQEPNPLVLREPQLEIARANHIAAKEAVEEAKVNLARTQVIAPFDAVVSEAVITKGSYISPGSTLGRIQSTEFAEIQVSLSENEWTQLPSELESTEVLMRSQSNHAHTWSAQAMQLSELVDPITRMRTLTLRVKSPLTQSPALLFGSFVAVEIKGKPYQNSFVISSSSLTADGALWYVKNGKLKHFQPNLIFSSTDSIGIEKGAMETDIALVLKPLSQFVDGMKVASVAHLPEPSNEQ</sequence>
<dbReference type="RefSeq" id="WP_050487450.1">
    <property type="nucleotide sequence ID" value="NZ_JFFR01000027.1"/>
</dbReference>
<dbReference type="Gene3D" id="2.40.30.170">
    <property type="match status" value="1"/>
</dbReference>
<gene>
    <name evidence="3" type="ORF">VFDL14_18815</name>
</gene>
<dbReference type="PANTHER" id="PTHR30469">
    <property type="entry name" value="MULTIDRUG RESISTANCE PROTEIN MDTA"/>
    <property type="match status" value="1"/>
</dbReference>
<dbReference type="GO" id="GO:0015562">
    <property type="term" value="F:efflux transmembrane transporter activity"/>
    <property type="evidence" value="ECO:0007669"/>
    <property type="project" value="TreeGrafter"/>
</dbReference>
<dbReference type="Pfam" id="PF25917">
    <property type="entry name" value="BSH_RND"/>
    <property type="match status" value="1"/>
</dbReference>
<dbReference type="Proteomes" id="UP000027219">
    <property type="component" value="Unassembled WGS sequence"/>
</dbReference>
<dbReference type="Gene3D" id="2.40.50.100">
    <property type="match status" value="1"/>
</dbReference>